<feature type="region of interest" description="Disordered" evidence="1">
    <location>
        <begin position="548"/>
        <end position="569"/>
    </location>
</feature>
<feature type="region of interest" description="Disordered" evidence="1">
    <location>
        <begin position="1"/>
        <end position="28"/>
    </location>
</feature>
<feature type="compositionally biased region" description="Polar residues" evidence="1">
    <location>
        <begin position="339"/>
        <end position="351"/>
    </location>
</feature>
<organism evidence="2 3">
    <name type="scientific">Lymnaea stagnalis</name>
    <name type="common">Great pond snail</name>
    <name type="synonym">Helix stagnalis</name>
    <dbReference type="NCBI Taxonomy" id="6523"/>
    <lineage>
        <taxon>Eukaryota</taxon>
        <taxon>Metazoa</taxon>
        <taxon>Spiralia</taxon>
        <taxon>Lophotrochozoa</taxon>
        <taxon>Mollusca</taxon>
        <taxon>Gastropoda</taxon>
        <taxon>Heterobranchia</taxon>
        <taxon>Euthyneura</taxon>
        <taxon>Panpulmonata</taxon>
        <taxon>Hygrophila</taxon>
        <taxon>Lymnaeoidea</taxon>
        <taxon>Lymnaeidae</taxon>
        <taxon>Lymnaea</taxon>
    </lineage>
</organism>
<protein>
    <submittedName>
        <fullName evidence="2">Uncharacterized protein</fullName>
    </submittedName>
</protein>
<dbReference type="EMBL" id="CAXITT010000203">
    <property type="protein sequence ID" value="CAL1535491.1"/>
    <property type="molecule type" value="Genomic_DNA"/>
</dbReference>
<accession>A0AAV2HTQ3</accession>
<name>A0AAV2HTQ3_LYMST</name>
<feature type="compositionally biased region" description="Polar residues" evidence="1">
    <location>
        <begin position="493"/>
        <end position="514"/>
    </location>
</feature>
<comment type="caution">
    <text evidence="2">The sequence shown here is derived from an EMBL/GenBank/DDBJ whole genome shotgun (WGS) entry which is preliminary data.</text>
</comment>
<feature type="region of interest" description="Disordered" evidence="1">
    <location>
        <begin position="336"/>
        <end position="355"/>
    </location>
</feature>
<keyword evidence="3" id="KW-1185">Reference proteome</keyword>
<reference evidence="2 3" key="1">
    <citation type="submission" date="2024-04" db="EMBL/GenBank/DDBJ databases">
        <authorList>
            <consortium name="Genoscope - CEA"/>
            <person name="William W."/>
        </authorList>
    </citation>
    <scope>NUCLEOTIDE SEQUENCE [LARGE SCALE GENOMIC DNA]</scope>
</reference>
<evidence type="ECO:0000313" key="2">
    <source>
        <dbReference type="EMBL" id="CAL1535491.1"/>
    </source>
</evidence>
<gene>
    <name evidence="2" type="ORF">GSLYS_00009451001</name>
</gene>
<sequence>MEEASRLSRSGVDAMTTAGPGPERRTSTFTTVQITPIKASPEMKNAIRRQRRMVGIGYAPSGLPSQRVFKPVYRAVLPGGVQPNSTQYTIITSHSLSGRDVTDDLNGVHQRDTVDDEMETTANSAIPKYGSDVKTLRVNNGGYSVIYEKRVHLQGDKMVSPRGEADNAMLTSTPASLRLTLAPNHHRQLNMVRSVTSDHLTGRNPMVSNMKPFLDDSRISSESWQRGNHVFLTQSRRGHINMTFQGQEHGFAENSRKTDPQTIMQPDITDAESAPATEKPDTGNIHQKHNMPREMPCVDFANSIISAVNSDLNQVYQLCHARVKYSDIIEKAQPHRLNDNASTRGGATSKLSIGAPNTGVPNQLSFFSPTSAASSSPLTSPRRSQLFPNLLVKPSRQVFSNKSALEFDTSSWSTTYPGQDFKKEFSESSQTSAPEPVVDYDKSDTFVIEFNGNASPNSKRPILKHTLKTTNTGDTYGKTPAGDVNNNSNSSSTDTFPTVTAGQGSRNGNTGVSTSTFNLQARRKLPENAGPTAGSREKGRLVRFNADPKIHEFTPSEPVVPSKFPQTDS</sequence>
<dbReference type="AlphaFoldDB" id="A0AAV2HTQ3"/>
<feature type="region of interest" description="Disordered" evidence="1">
    <location>
        <begin position="362"/>
        <end position="383"/>
    </location>
</feature>
<evidence type="ECO:0000313" key="3">
    <source>
        <dbReference type="Proteomes" id="UP001497497"/>
    </source>
</evidence>
<dbReference type="Proteomes" id="UP001497497">
    <property type="component" value="Unassembled WGS sequence"/>
</dbReference>
<proteinExistence type="predicted"/>
<evidence type="ECO:0000256" key="1">
    <source>
        <dbReference type="SAM" id="MobiDB-lite"/>
    </source>
</evidence>
<feature type="region of interest" description="Disordered" evidence="1">
    <location>
        <begin position="469"/>
        <end position="514"/>
    </location>
</feature>
<feature type="compositionally biased region" description="Low complexity" evidence="1">
    <location>
        <begin position="364"/>
        <end position="383"/>
    </location>
</feature>